<sequence length="86" mass="9594">MSCPPRNFPFSTLEMARLFRDECIGVITGQTRAFYNFLGKFGVLEHKANIVANLPAQYGKNAPKPDIGTVYPQENIATKHALNSYC</sequence>
<dbReference type="AlphaFoldDB" id="A0A4P7BVD0"/>
<evidence type="ECO:0000313" key="1">
    <source>
        <dbReference type="EMBL" id="QBQ53841.1"/>
    </source>
</evidence>
<name>A0A4P7BVD0_9GAMM</name>
<organism evidence="1 2">
    <name type="scientific">Nitrosococcus wardiae</name>
    <dbReference type="NCBI Taxonomy" id="1814290"/>
    <lineage>
        <taxon>Bacteria</taxon>
        <taxon>Pseudomonadati</taxon>
        <taxon>Pseudomonadota</taxon>
        <taxon>Gammaproteobacteria</taxon>
        <taxon>Chromatiales</taxon>
        <taxon>Chromatiaceae</taxon>
        <taxon>Nitrosococcus</taxon>
    </lineage>
</organism>
<gene>
    <name evidence="1" type="ORF">E3U44_04420</name>
</gene>
<proteinExistence type="predicted"/>
<reference evidence="1 2" key="1">
    <citation type="submission" date="2019-03" db="EMBL/GenBank/DDBJ databases">
        <title>The genome sequence of Nitrosococcus wardiae strain D1FHST reveals the archetypal metabolic capacity of ammonia-oxidizing Gammaproteobacteria.</title>
        <authorList>
            <person name="Wang L."/>
            <person name="Lim C.K."/>
            <person name="Hanson T.E."/>
            <person name="Dang H."/>
            <person name="Klotz M.G."/>
        </authorList>
    </citation>
    <scope>NUCLEOTIDE SEQUENCE [LARGE SCALE GENOMIC DNA]</scope>
    <source>
        <strain evidence="1 2">D1FHS</strain>
    </source>
</reference>
<dbReference type="KEGG" id="nwr:E3U44_04420"/>
<dbReference type="Proteomes" id="UP000294325">
    <property type="component" value="Chromosome"/>
</dbReference>
<keyword evidence="2" id="KW-1185">Reference proteome</keyword>
<dbReference type="EMBL" id="CP038033">
    <property type="protein sequence ID" value="QBQ53841.1"/>
    <property type="molecule type" value="Genomic_DNA"/>
</dbReference>
<protein>
    <submittedName>
        <fullName evidence="1">Uncharacterized protein</fullName>
    </submittedName>
</protein>
<accession>A0A4P7BVD0</accession>
<evidence type="ECO:0000313" key="2">
    <source>
        <dbReference type="Proteomes" id="UP000294325"/>
    </source>
</evidence>